<dbReference type="FunFam" id="1.10.10.10:FF:000158">
    <property type="entry name" value="La ribonucleoprotein domain family member 7"/>
    <property type="match status" value="1"/>
</dbReference>
<dbReference type="InterPro" id="IPR012677">
    <property type="entry name" value="Nucleotide-bd_a/b_plait_sf"/>
</dbReference>
<dbReference type="SMART" id="SM00715">
    <property type="entry name" value="LA"/>
    <property type="match status" value="1"/>
</dbReference>
<protein>
    <submittedName>
        <fullName evidence="9 10">Lupus la ribonucleoprotein, putative</fullName>
    </submittedName>
</protein>
<accession>E0VHH9</accession>
<evidence type="ECO:0000256" key="2">
    <source>
        <dbReference type="ARBA" id="ARBA00022884"/>
    </source>
</evidence>
<evidence type="ECO:0000259" key="8">
    <source>
        <dbReference type="PROSITE" id="PS51938"/>
    </source>
</evidence>
<dbReference type="AlphaFoldDB" id="E0VHH9"/>
<dbReference type="RefSeq" id="XP_002425573.1">
    <property type="nucleotide sequence ID" value="XM_002425528.1"/>
</dbReference>
<dbReference type="VEuPathDB" id="VectorBase:PHUM210130"/>
<feature type="domain" description="HTH La-type RNA-binding" evidence="7">
    <location>
        <begin position="134"/>
        <end position="225"/>
    </location>
</feature>
<reference evidence="9" key="2">
    <citation type="submission" date="2007-04" db="EMBL/GenBank/DDBJ databases">
        <title>The genome of the human body louse.</title>
        <authorList>
            <consortium name="The Human Body Louse Genome Consortium"/>
            <person name="Kirkness E."/>
            <person name="Walenz B."/>
            <person name="Hass B."/>
            <person name="Bruggner R."/>
            <person name="Strausberg R."/>
        </authorList>
    </citation>
    <scope>NUCLEOTIDE SEQUENCE</scope>
    <source>
        <strain evidence="9">USDA</strain>
    </source>
</reference>
<dbReference type="GO" id="GO:0006396">
    <property type="term" value="P:RNA processing"/>
    <property type="evidence" value="ECO:0007669"/>
    <property type="project" value="InterPro"/>
</dbReference>
<feature type="compositionally biased region" description="Basic and acidic residues" evidence="5">
    <location>
        <begin position="70"/>
        <end position="82"/>
    </location>
</feature>
<dbReference type="InterPro" id="IPR024642">
    <property type="entry name" value="SUZ-C"/>
</dbReference>
<dbReference type="InterPro" id="IPR000504">
    <property type="entry name" value="RRM_dom"/>
</dbReference>
<name>E0VHH9_PEDHC</name>
<dbReference type="PROSITE" id="PS50102">
    <property type="entry name" value="RRM"/>
    <property type="match status" value="1"/>
</dbReference>
<keyword evidence="2 4" id="KW-0694">RNA-binding</keyword>
<feature type="compositionally biased region" description="Acidic residues" evidence="5">
    <location>
        <begin position="124"/>
        <end position="138"/>
    </location>
</feature>
<dbReference type="SUPFAM" id="SSF54928">
    <property type="entry name" value="RNA-binding domain, RBD"/>
    <property type="match status" value="1"/>
</dbReference>
<dbReference type="KEGG" id="phu:Phum_PHUM210130"/>
<sequence length="613" mass="69166">MSCEIDKSVIFDKQELLGKELETIEESDIKTYDLNNKEITNLKNLSKQESVDSNTDSDVCLNYDSAQSDMEQKIKTEEKKQCGTENETTDSGSDDAGTSEKDSGCETTGFKEKGNVIDKNKKEEEEDEEESPFEPPDDDLVKRIVAQVEFYFSDENIAKDAFLLKHVRRNKEGYVSLKLISSFKRVKHLAKDWRVVAYSLQKSTKLEVNEAKTKLRRVDPLPPFDQTTPSRTIVVINLPMDKPTIENVAEIFREFGEIALIRILRPGSSIPADVRSFANKHPEMNGTTSALIEFDRTESAKLAIDRMNDEYRGGSHDMKIIELNAPPSEKKKRMQNKKTVVNKFMEGELSSSCPSGSETEDAKFYSRRSSSPHPLRGADIPRLQRRFSANRVMESNFVCPDSYRDRPSCSCCKHCERRYSSSGSGYDSPVPSGYRRYSLNKEIQENGYQIPALRRLSGFDGSCCFLRRCSHDSVSGSDSSGSYTRSIDLGRRFSRDSISSTESGLQRRFSRDSLPSENITNYRRLSRDSVGSDVFAPPFLSRNNSRDLVDLPRRSSFGSPGNCNYHPLMHSNSRTSFGPQSVCTSNCSPHIPENVIRMPKGPDGSKGFFITLQ</sequence>
<dbReference type="GO" id="GO:0003729">
    <property type="term" value="F:mRNA binding"/>
    <property type="evidence" value="ECO:0007669"/>
    <property type="project" value="TreeGrafter"/>
</dbReference>
<organism>
    <name type="scientific">Pediculus humanus subsp. corporis</name>
    <name type="common">Body louse</name>
    <dbReference type="NCBI Taxonomy" id="121224"/>
    <lineage>
        <taxon>Eukaryota</taxon>
        <taxon>Metazoa</taxon>
        <taxon>Ecdysozoa</taxon>
        <taxon>Arthropoda</taxon>
        <taxon>Hexapoda</taxon>
        <taxon>Insecta</taxon>
        <taxon>Pterygota</taxon>
        <taxon>Neoptera</taxon>
        <taxon>Paraneoptera</taxon>
        <taxon>Psocodea</taxon>
        <taxon>Troctomorpha</taxon>
        <taxon>Phthiraptera</taxon>
        <taxon>Anoplura</taxon>
        <taxon>Pediculidae</taxon>
        <taxon>Pediculus</taxon>
    </lineage>
</organism>
<gene>
    <name evidence="10" type="primary">8237378</name>
    <name evidence="9" type="ORF">Phum_PHUM210130</name>
</gene>
<dbReference type="EMBL" id="AAZO01002425">
    <property type="status" value="NOT_ANNOTATED_CDS"/>
    <property type="molecule type" value="Genomic_DNA"/>
</dbReference>
<dbReference type="InterPro" id="IPR036390">
    <property type="entry name" value="WH_DNA-bd_sf"/>
</dbReference>
<dbReference type="Gene3D" id="3.30.70.330">
    <property type="match status" value="1"/>
</dbReference>
<comment type="subcellular location">
    <subcellularLocation>
        <location evidence="1">Nucleus</location>
    </subcellularLocation>
</comment>
<dbReference type="PRINTS" id="PR00302">
    <property type="entry name" value="LUPUSLA"/>
</dbReference>
<dbReference type="EMBL" id="DS235170">
    <property type="protein sequence ID" value="EEB12835.1"/>
    <property type="molecule type" value="Genomic_DNA"/>
</dbReference>
<feature type="region of interest" description="Disordered" evidence="5">
    <location>
        <begin position="348"/>
        <end position="379"/>
    </location>
</feature>
<dbReference type="GO" id="GO:1990904">
    <property type="term" value="C:ribonucleoprotein complex"/>
    <property type="evidence" value="ECO:0007669"/>
    <property type="project" value="UniProtKB-KW"/>
</dbReference>
<keyword evidence="11" id="KW-1185">Reference proteome</keyword>
<dbReference type="InterPro" id="IPR045180">
    <property type="entry name" value="La_dom_prot"/>
</dbReference>
<evidence type="ECO:0000256" key="4">
    <source>
        <dbReference type="PROSITE-ProRule" id="PRU00332"/>
    </source>
</evidence>
<dbReference type="PROSITE" id="PS51938">
    <property type="entry name" value="SUZ_C"/>
    <property type="match status" value="1"/>
</dbReference>
<evidence type="ECO:0000313" key="11">
    <source>
        <dbReference type="Proteomes" id="UP000009046"/>
    </source>
</evidence>
<dbReference type="Pfam" id="PF12901">
    <property type="entry name" value="SUZ-C"/>
    <property type="match status" value="1"/>
</dbReference>
<evidence type="ECO:0000259" key="7">
    <source>
        <dbReference type="PROSITE" id="PS50961"/>
    </source>
</evidence>
<dbReference type="PROSITE" id="PS50961">
    <property type="entry name" value="HTH_LA"/>
    <property type="match status" value="1"/>
</dbReference>
<evidence type="ECO:0000259" key="6">
    <source>
        <dbReference type="PROSITE" id="PS50102"/>
    </source>
</evidence>
<reference evidence="9" key="1">
    <citation type="submission" date="2007-04" db="EMBL/GenBank/DDBJ databases">
        <title>Annotation of Pediculus humanus corporis strain USDA.</title>
        <authorList>
            <person name="Kirkness E."/>
            <person name="Hannick L."/>
            <person name="Hass B."/>
            <person name="Bruggner R."/>
            <person name="Lawson D."/>
            <person name="Bidwell S."/>
            <person name="Joardar V."/>
            <person name="Caler E."/>
            <person name="Walenz B."/>
            <person name="Inman J."/>
            <person name="Schobel S."/>
            <person name="Galinsky K."/>
            <person name="Amedeo P."/>
            <person name="Strausberg R."/>
        </authorList>
    </citation>
    <scope>NUCLEOTIDE SEQUENCE</scope>
    <source>
        <strain evidence="9">USDA</strain>
    </source>
</reference>
<keyword evidence="3" id="KW-0539">Nucleus</keyword>
<evidence type="ECO:0000313" key="9">
    <source>
        <dbReference type="EMBL" id="EEB12835.1"/>
    </source>
</evidence>
<dbReference type="SUPFAM" id="SSF46785">
    <property type="entry name" value="Winged helix' DNA-binding domain"/>
    <property type="match status" value="1"/>
</dbReference>
<dbReference type="OrthoDB" id="435402at2759"/>
<feature type="region of interest" description="Disordered" evidence="5">
    <location>
        <begin position="34"/>
        <end position="139"/>
    </location>
</feature>
<dbReference type="eggNOG" id="KOG1855">
    <property type="taxonomic scope" value="Eukaryota"/>
</dbReference>
<dbReference type="InterPro" id="IPR035979">
    <property type="entry name" value="RBD_domain_sf"/>
</dbReference>
<feature type="compositionally biased region" description="Polar residues" evidence="5">
    <location>
        <begin position="34"/>
        <end position="57"/>
    </location>
</feature>
<dbReference type="CDD" id="cd08033">
    <property type="entry name" value="LARP_6"/>
    <property type="match status" value="1"/>
</dbReference>
<proteinExistence type="predicted"/>
<evidence type="ECO:0000256" key="5">
    <source>
        <dbReference type="SAM" id="MobiDB-lite"/>
    </source>
</evidence>
<evidence type="ECO:0000313" key="10">
    <source>
        <dbReference type="EnsemblMetazoa" id="PHUM210130-PA"/>
    </source>
</evidence>
<dbReference type="Proteomes" id="UP000009046">
    <property type="component" value="Unassembled WGS sequence"/>
</dbReference>
<dbReference type="HOGENOM" id="CLU_015330_0_0_1"/>
<dbReference type="CTD" id="8237378"/>
<feature type="domain" description="SUZ-C" evidence="8">
    <location>
        <begin position="570"/>
        <end position="612"/>
    </location>
</feature>
<dbReference type="GO" id="GO:0005634">
    <property type="term" value="C:nucleus"/>
    <property type="evidence" value="ECO:0007669"/>
    <property type="project" value="UniProtKB-SubCell"/>
</dbReference>
<dbReference type="EnsemblMetazoa" id="PHUM210130-RA">
    <property type="protein sequence ID" value="PHUM210130-PA"/>
    <property type="gene ID" value="PHUM210130"/>
</dbReference>
<dbReference type="InterPro" id="IPR036388">
    <property type="entry name" value="WH-like_DNA-bd_sf"/>
</dbReference>
<feature type="compositionally biased region" description="Basic and acidic residues" evidence="5">
    <location>
        <begin position="98"/>
        <end position="123"/>
    </location>
</feature>
<dbReference type="InterPro" id="IPR006630">
    <property type="entry name" value="La_HTH"/>
</dbReference>
<dbReference type="Gene3D" id="1.10.10.10">
    <property type="entry name" value="Winged helix-like DNA-binding domain superfamily/Winged helix DNA-binding domain"/>
    <property type="match status" value="1"/>
</dbReference>
<dbReference type="PANTHER" id="PTHR22792">
    <property type="entry name" value="LUPUS LA PROTEIN-RELATED"/>
    <property type="match status" value="1"/>
</dbReference>
<dbReference type="GeneID" id="8237378"/>
<evidence type="ECO:0000256" key="3">
    <source>
        <dbReference type="ARBA" id="ARBA00023242"/>
    </source>
</evidence>
<evidence type="ECO:0000256" key="1">
    <source>
        <dbReference type="ARBA" id="ARBA00004123"/>
    </source>
</evidence>
<keyword evidence="9" id="KW-0687">Ribonucleoprotein</keyword>
<reference evidence="10" key="3">
    <citation type="submission" date="2021-02" db="UniProtKB">
        <authorList>
            <consortium name="EnsemblMetazoa"/>
        </authorList>
    </citation>
    <scope>IDENTIFICATION</scope>
    <source>
        <strain evidence="10">USDA</strain>
    </source>
</reference>
<dbReference type="Pfam" id="PF05383">
    <property type="entry name" value="La"/>
    <property type="match status" value="1"/>
</dbReference>
<feature type="domain" description="RRM" evidence="6">
    <location>
        <begin position="231"/>
        <end position="325"/>
    </location>
</feature>
<dbReference type="PANTHER" id="PTHR22792:SF140">
    <property type="entry name" value="ACHILLES, ISOFORM A"/>
    <property type="match status" value="1"/>
</dbReference>
<dbReference type="STRING" id="121224.E0VHH9"/>
<dbReference type="InterPro" id="IPR002344">
    <property type="entry name" value="Lupus_La"/>
</dbReference>